<dbReference type="GO" id="GO:0006508">
    <property type="term" value="P:proteolysis"/>
    <property type="evidence" value="ECO:0007669"/>
    <property type="project" value="UniProtKB-KW"/>
</dbReference>
<dbReference type="EMBL" id="JACHEB010000004">
    <property type="protein sequence ID" value="MBB5328473.1"/>
    <property type="molecule type" value="Genomic_DNA"/>
</dbReference>
<evidence type="ECO:0000256" key="3">
    <source>
        <dbReference type="ARBA" id="ARBA00022737"/>
    </source>
</evidence>
<dbReference type="GO" id="GO:0008233">
    <property type="term" value="F:peptidase activity"/>
    <property type="evidence" value="ECO:0007669"/>
    <property type="project" value="UniProtKB-KW"/>
</dbReference>
<evidence type="ECO:0000256" key="7">
    <source>
        <dbReference type="ARBA" id="ARBA00038030"/>
    </source>
</evidence>
<comment type="similarity">
    <text evidence="7">Belongs to the Tom70 family.</text>
</comment>
<evidence type="ECO:0000313" key="10">
    <source>
        <dbReference type="Proteomes" id="UP000535182"/>
    </source>
</evidence>
<gene>
    <name evidence="9" type="ORF">HDF14_002083</name>
</gene>
<evidence type="ECO:0000256" key="4">
    <source>
        <dbReference type="ARBA" id="ARBA00022803"/>
    </source>
</evidence>
<reference evidence="9 10" key="1">
    <citation type="submission" date="2020-08" db="EMBL/GenBank/DDBJ databases">
        <title>Genomic Encyclopedia of Type Strains, Phase IV (KMG-V): Genome sequencing to study the core and pangenomes of soil and plant-associated prokaryotes.</title>
        <authorList>
            <person name="Whitman W."/>
        </authorList>
    </citation>
    <scope>NUCLEOTIDE SEQUENCE [LARGE SCALE GENOMIC DNA]</scope>
    <source>
        <strain evidence="9 10">X5P2</strain>
    </source>
</reference>
<dbReference type="SMART" id="SM00028">
    <property type="entry name" value="TPR"/>
    <property type="match status" value="7"/>
</dbReference>
<keyword evidence="4 8" id="KW-0802">TPR repeat</keyword>
<dbReference type="SUPFAM" id="SSF48452">
    <property type="entry name" value="TPR-like"/>
    <property type="match status" value="1"/>
</dbReference>
<dbReference type="Pfam" id="PF12895">
    <property type="entry name" value="ANAPC3"/>
    <property type="match status" value="1"/>
</dbReference>
<organism evidence="9 10">
    <name type="scientific">Tunturiibacter gelidiferens</name>
    <dbReference type="NCBI Taxonomy" id="3069689"/>
    <lineage>
        <taxon>Bacteria</taxon>
        <taxon>Pseudomonadati</taxon>
        <taxon>Acidobacteriota</taxon>
        <taxon>Terriglobia</taxon>
        <taxon>Terriglobales</taxon>
        <taxon>Acidobacteriaceae</taxon>
        <taxon>Tunturiibacter</taxon>
    </lineage>
</organism>
<keyword evidence="2" id="KW-0812">Transmembrane</keyword>
<protein>
    <submittedName>
        <fullName evidence="9">Zn-dependent protease</fullName>
    </submittedName>
</protein>
<feature type="repeat" description="TPR" evidence="8">
    <location>
        <begin position="167"/>
        <end position="200"/>
    </location>
</feature>
<keyword evidence="9" id="KW-0645">Protease</keyword>
<evidence type="ECO:0000256" key="8">
    <source>
        <dbReference type="PROSITE-ProRule" id="PRU00339"/>
    </source>
</evidence>
<evidence type="ECO:0000256" key="1">
    <source>
        <dbReference type="ARBA" id="ARBA00004167"/>
    </source>
</evidence>
<dbReference type="InterPro" id="IPR019734">
    <property type="entry name" value="TPR_rpt"/>
</dbReference>
<dbReference type="PROSITE" id="PS50005">
    <property type="entry name" value="TPR"/>
    <property type="match status" value="1"/>
</dbReference>
<keyword evidence="10" id="KW-1185">Reference proteome</keyword>
<keyword evidence="3" id="KW-0677">Repeat</keyword>
<dbReference type="AlphaFoldDB" id="A0A9X0QDR1"/>
<dbReference type="GO" id="GO:0016020">
    <property type="term" value="C:membrane"/>
    <property type="evidence" value="ECO:0007669"/>
    <property type="project" value="UniProtKB-SubCell"/>
</dbReference>
<name>A0A9X0QDR1_9BACT</name>
<proteinExistence type="inferred from homology"/>
<dbReference type="Proteomes" id="UP000535182">
    <property type="component" value="Unassembled WGS sequence"/>
</dbReference>
<evidence type="ECO:0000256" key="5">
    <source>
        <dbReference type="ARBA" id="ARBA00022989"/>
    </source>
</evidence>
<comment type="caution">
    <text evidence="9">The sequence shown here is derived from an EMBL/GenBank/DDBJ whole genome shotgun (WGS) entry which is preliminary data.</text>
</comment>
<accession>A0A9X0QDR1</accession>
<keyword evidence="5" id="KW-1133">Transmembrane helix</keyword>
<keyword evidence="9" id="KW-0378">Hydrolase</keyword>
<dbReference type="Pfam" id="PF13432">
    <property type="entry name" value="TPR_16"/>
    <property type="match status" value="1"/>
</dbReference>
<dbReference type="InterPro" id="IPR011990">
    <property type="entry name" value="TPR-like_helical_dom_sf"/>
</dbReference>
<evidence type="ECO:0000256" key="2">
    <source>
        <dbReference type="ARBA" id="ARBA00022692"/>
    </source>
</evidence>
<keyword evidence="6" id="KW-0472">Membrane</keyword>
<evidence type="ECO:0000313" key="9">
    <source>
        <dbReference type="EMBL" id="MBB5328473.1"/>
    </source>
</evidence>
<sequence length="272" mass="30750">MRGMIHYQRNEFAAANSAFEKAIVQDPKDLQATQMRGVTLYRMGQPAAAIPLLERANTPIASENADGTYVLAVCYLDVHRYDDARRIFAQQYKLPADSAASYLFMGRMLLRRNYPVESEKMTRKALELEPKLPLAHLLLGQLALSRSQAAEAVVEFEAERKINPMDGEVYERLGDSYLRALRYEDAQQALNCALLLEPNSTAPYILLGQVLLKRDDALTALNYLLRAERMDSNNHLTHLLLGQAYRALGRKEDATREYKSAESIQNSVENPK</sequence>
<evidence type="ECO:0000256" key="6">
    <source>
        <dbReference type="ARBA" id="ARBA00023136"/>
    </source>
</evidence>
<dbReference type="PANTHER" id="PTHR46208:SF1">
    <property type="entry name" value="MITOCHONDRIAL IMPORT RECEPTOR SUBUNIT TOM70"/>
    <property type="match status" value="1"/>
</dbReference>
<dbReference type="Gene3D" id="1.25.40.10">
    <property type="entry name" value="Tetratricopeptide repeat domain"/>
    <property type="match status" value="3"/>
</dbReference>
<dbReference type="PANTHER" id="PTHR46208">
    <property type="entry name" value="MITOCHONDRIAL IMPORT RECEPTOR SUBUNIT TOM70"/>
    <property type="match status" value="1"/>
</dbReference>
<comment type="subcellular location">
    <subcellularLocation>
        <location evidence="1">Membrane</location>
        <topology evidence="1">Single-pass membrane protein</topology>
    </subcellularLocation>
</comment>